<evidence type="ECO:0000259" key="1">
    <source>
        <dbReference type="Pfam" id="PF01323"/>
    </source>
</evidence>
<gene>
    <name evidence="2" type="ORF">ONZ51_g11071</name>
</gene>
<comment type="caution">
    <text evidence="2">The sequence shown here is derived from an EMBL/GenBank/DDBJ whole genome shotgun (WGS) entry which is preliminary data.</text>
</comment>
<evidence type="ECO:0000313" key="3">
    <source>
        <dbReference type="Proteomes" id="UP001215151"/>
    </source>
</evidence>
<proteinExistence type="predicted"/>
<dbReference type="PANTHER" id="PTHR13887">
    <property type="entry name" value="GLUTATHIONE S-TRANSFERASE KAPPA"/>
    <property type="match status" value="1"/>
</dbReference>
<dbReference type="CDD" id="cd03024">
    <property type="entry name" value="DsbA_FrnE"/>
    <property type="match status" value="1"/>
</dbReference>
<dbReference type="InterPro" id="IPR036249">
    <property type="entry name" value="Thioredoxin-like_sf"/>
</dbReference>
<dbReference type="AlphaFoldDB" id="A0AAD7TIA6"/>
<accession>A0AAD7TIA6</accession>
<dbReference type="Proteomes" id="UP001215151">
    <property type="component" value="Unassembled WGS sequence"/>
</dbReference>
<dbReference type="SUPFAM" id="SSF52833">
    <property type="entry name" value="Thioredoxin-like"/>
    <property type="match status" value="1"/>
</dbReference>
<dbReference type="PANTHER" id="PTHR13887:SF41">
    <property type="entry name" value="THIOREDOXIN SUPERFAMILY PROTEIN"/>
    <property type="match status" value="1"/>
</dbReference>
<dbReference type="GO" id="GO:0016491">
    <property type="term" value="F:oxidoreductase activity"/>
    <property type="evidence" value="ECO:0007669"/>
    <property type="project" value="InterPro"/>
</dbReference>
<keyword evidence="3" id="KW-1185">Reference proteome</keyword>
<organism evidence="2 3">
    <name type="scientific">Trametes cubensis</name>
    <dbReference type="NCBI Taxonomy" id="1111947"/>
    <lineage>
        <taxon>Eukaryota</taxon>
        <taxon>Fungi</taxon>
        <taxon>Dikarya</taxon>
        <taxon>Basidiomycota</taxon>
        <taxon>Agaricomycotina</taxon>
        <taxon>Agaricomycetes</taxon>
        <taxon>Polyporales</taxon>
        <taxon>Polyporaceae</taxon>
        <taxon>Trametes</taxon>
    </lineage>
</organism>
<dbReference type="EMBL" id="JAPEVG010000489">
    <property type="protein sequence ID" value="KAJ8462171.1"/>
    <property type="molecule type" value="Genomic_DNA"/>
</dbReference>
<feature type="domain" description="DSBA-like thioredoxin" evidence="1">
    <location>
        <begin position="17"/>
        <end position="200"/>
    </location>
</feature>
<evidence type="ECO:0000313" key="2">
    <source>
        <dbReference type="EMBL" id="KAJ8462171.1"/>
    </source>
</evidence>
<sequence length="236" mass="26086">MQPGVVSLVVIMDIRELQKAIKDAADCDLTIKVEHRPFLLHPNMDEGKVIDKMTFYREKFGEEKLAQIKQMVSARAKELGIEIGFEGWLCQTIRAHRLLRKAYMLGGQELQEKVLEAIFYAYFTEGKNIADIHFLGELAEEAGVFSKDEAVEFFKSDEYRAEIEQMANEARKKGVSGVPFTIINGRWAVSGGQTADVYTQIFQKLAGKGPLHSIPAAPSCSDSGCPIAAAAAAVKS</sequence>
<reference evidence="2" key="1">
    <citation type="submission" date="2022-11" db="EMBL/GenBank/DDBJ databases">
        <title>Genome Sequence of Cubamyces cubensis.</title>
        <authorList>
            <person name="Buettner E."/>
        </authorList>
    </citation>
    <scope>NUCLEOTIDE SEQUENCE</scope>
    <source>
        <strain evidence="2">MPL-01</strain>
    </source>
</reference>
<dbReference type="Gene3D" id="3.40.30.10">
    <property type="entry name" value="Glutaredoxin"/>
    <property type="match status" value="1"/>
</dbReference>
<dbReference type="InterPro" id="IPR001853">
    <property type="entry name" value="DSBA-like_thioredoxin_dom"/>
</dbReference>
<dbReference type="Pfam" id="PF01323">
    <property type="entry name" value="DSBA"/>
    <property type="match status" value="1"/>
</dbReference>
<name>A0AAD7TIA6_9APHY</name>
<protein>
    <recommendedName>
        <fullName evidence="1">DSBA-like thioredoxin domain-containing protein</fullName>
    </recommendedName>
</protein>